<proteinExistence type="predicted"/>
<evidence type="ECO:0000259" key="2">
    <source>
        <dbReference type="Pfam" id="PF06580"/>
    </source>
</evidence>
<name>A0ABW9ZYG8_9BACT</name>
<feature type="transmembrane region" description="Helical" evidence="1">
    <location>
        <begin position="74"/>
        <end position="91"/>
    </location>
</feature>
<reference evidence="3 4" key="1">
    <citation type="submission" date="2020-01" db="EMBL/GenBank/DDBJ databases">
        <title>Genome analysis.</title>
        <authorList>
            <person name="Wu S."/>
            <person name="Wang G."/>
        </authorList>
    </citation>
    <scope>NUCLEOTIDE SEQUENCE [LARGE SCALE GENOMIC DNA]</scope>
    <source>
        <strain evidence="3 4">SYL130</strain>
    </source>
</reference>
<dbReference type="EMBL" id="JAACJS010000015">
    <property type="protein sequence ID" value="NCI50772.1"/>
    <property type="molecule type" value="Genomic_DNA"/>
</dbReference>
<feature type="transmembrane region" description="Helical" evidence="1">
    <location>
        <begin position="12"/>
        <end position="30"/>
    </location>
</feature>
<dbReference type="InterPro" id="IPR010559">
    <property type="entry name" value="Sig_transdc_His_kin_internal"/>
</dbReference>
<protein>
    <recommendedName>
        <fullName evidence="2">Signal transduction histidine kinase internal region domain-containing protein</fullName>
    </recommendedName>
</protein>
<gene>
    <name evidence="3" type="ORF">GWC95_12610</name>
</gene>
<keyword evidence="4" id="KW-1185">Reference proteome</keyword>
<dbReference type="InterPro" id="IPR050640">
    <property type="entry name" value="Bact_2-comp_sensor_kinase"/>
</dbReference>
<sequence length="365" mass="42151">MRNDNKKIVTLIAHIAAWVCFFTLPYLVFYPRMSNFTISNHTIASIVTTNVFLVLFYYINTMFLIPKFLVKERWWVYILSIAVCLWIFLYAPRQIATLIAEPEPFNPANRPYIKNPLYKGKYPLDGAMRGGQRPGSEAYNTILFLLIFTVGTSISVIQRWLKTEQNRKETENEKLNTELSFLKSQVNPHFFFNTLNNIYSLAVVRSEKTAPAVMKLSAIMRYILTETQRDYVPLSNEVDFIHNFIDLQKVRLTDKVVLNFSTEGSIDNLLVAPLLFIPFVENAFKYGVSTKESSNISILVKTEGSRIIFTSANYVVPSENNLMENTGIGINNVKRRLELMYPDKHKLITTEKNNYYNVQLEIETA</sequence>
<feature type="transmembrane region" description="Helical" evidence="1">
    <location>
        <begin position="42"/>
        <end position="65"/>
    </location>
</feature>
<dbReference type="Pfam" id="PF06580">
    <property type="entry name" value="His_kinase"/>
    <property type="match status" value="1"/>
</dbReference>
<organism evidence="3 4">
    <name type="scientific">Sediminibacterium roseum</name>
    <dbReference type="NCBI Taxonomy" id="1978412"/>
    <lineage>
        <taxon>Bacteria</taxon>
        <taxon>Pseudomonadati</taxon>
        <taxon>Bacteroidota</taxon>
        <taxon>Chitinophagia</taxon>
        <taxon>Chitinophagales</taxon>
        <taxon>Chitinophagaceae</taxon>
        <taxon>Sediminibacterium</taxon>
    </lineage>
</organism>
<feature type="transmembrane region" description="Helical" evidence="1">
    <location>
        <begin position="138"/>
        <end position="157"/>
    </location>
</feature>
<evidence type="ECO:0000313" key="4">
    <source>
        <dbReference type="Proteomes" id="UP000753802"/>
    </source>
</evidence>
<evidence type="ECO:0000256" key="1">
    <source>
        <dbReference type="SAM" id="Phobius"/>
    </source>
</evidence>
<keyword evidence="1" id="KW-0472">Membrane</keyword>
<dbReference type="PANTHER" id="PTHR34220">
    <property type="entry name" value="SENSOR HISTIDINE KINASE YPDA"/>
    <property type="match status" value="1"/>
</dbReference>
<dbReference type="Proteomes" id="UP000753802">
    <property type="component" value="Unassembled WGS sequence"/>
</dbReference>
<comment type="caution">
    <text evidence="3">The sequence shown here is derived from an EMBL/GenBank/DDBJ whole genome shotgun (WGS) entry which is preliminary data.</text>
</comment>
<evidence type="ECO:0000313" key="3">
    <source>
        <dbReference type="EMBL" id="NCI50772.1"/>
    </source>
</evidence>
<dbReference type="RefSeq" id="WP_161819084.1">
    <property type="nucleotide sequence ID" value="NZ_JAACJS010000015.1"/>
</dbReference>
<dbReference type="PANTHER" id="PTHR34220:SF7">
    <property type="entry name" value="SENSOR HISTIDINE KINASE YPDA"/>
    <property type="match status" value="1"/>
</dbReference>
<keyword evidence="1" id="KW-0812">Transmembrane</keyword>
<keyword evidence="1" id="KW-1133">Transmembrane helix</keyword>
<accession>A0ABW9ZYG8</accession>
<feature type="domain" description="Signal transduction histidine kinase internal region" evidence="2">
    <location>
        <begin position="178"/>
        <end position="255"/>
    </location>
</feature>